<feature type="binding site" evidence="5">
    <location>
        <position position="225"/>
    </location>
    <ligand>
        <name>FAD</name>
        <dbReference type="ChEBI" id="CHEBI:57692"/>
    </ligand>
</feature>
<reference evidence="9" key="1">
    <citation type="submission" date="2022-12" db="EMBL/GenBank/DDBJ databases">
        <title>Acinetobacter lactucae: Emerging opportunistic pathogenic species of genus Acinetobacter isolated from immunocompromised patients in clinical settings of India.</title>
        <authorList>
            <person name="Amar A.K."/>
            <person name="Sawant A.R."/>
            <person name="Meera M."/>
            <person name="Tomar A."/>
            <person name="Sistla S."/>
            <person name="Prashanth K."/>
        </authorList>
    </citation>
    <scope>NUCLEOTIDE SEQUENCE</scope>
    <source>
        <strain evidence="9">PKAL1828C</strain>
    </source>
</reference>
<name>A0AB35K6D5_9GAMM</name>
<evidence type="ECO:0000259" key="7">
    <source>
        <dbReference type="PROSITE" id="PS00623"/>
    </source>
</evidence>
<dbReference type="EMBL" id="JALNTG010000085">
    <property type="protein sequence ID" value="MDD9322313.1"/>
    <property type="molecule type" value="Genomic_DNA"/>
</dbReference>
<dbReference type="Pfam" id="PF00732">
    <property type="entry name" value="GMC_oxred_N"/>
    <property type="match status" value="1"/>
</dbReference>
<dbReference type="Gene3D" id="3.30.560.10">
    <property type="entry name" value="Glucose Oxidase, domain 3"/>
    <property type="match status" value="1"/>
</dbReference>
<evidence type="ECO:0000256" key="6">
    <source>
        <dbReference type="RuleBase" id="RU003968"/>
    </source>
</evidence>
<dbReference type="GO" id="GO:0016614">
    <property type="term" value="F:oxidoreductase activity, acting on CH-OH group of donors"/>
    <property type="evidence" value="ECO:0007669"/>
    <property type="project" value="InterPro"/>
</dbReference>
<evidence type="ECO:0000256" key="2">
    <source>
        <dbReference type="ARBA" id="ARBA00010790"/>
    </source>
</evidence>
<dbReference type="PANTHER" id="PTHR11552:SF147">
    <property type="entry name" value="CHOLINE DEHYDROGENASE, MITOCHONDRIAL"/>
    <property type="match status" value="1"/>
</dbReference>
<comment type="cofactor">
    <cofactor evidence="1 5">
        <name>FAD</name>
        <dbReference type="ChEBI" id="CHEBI:57692"/>
    </cofactor>
</comment>
<dbReference type="AlphaFoldDB" id="A0AB35K6D5"/>
<proteinExistence type="inferred from homology"/>
<evidence type="ECO:0000256" key="3">
    <source>
        <dbReference type="ARBA" id="ARBA00022630"/>
    </source>
</evidence>
<dbReference type="InterPro" id="IPR012132">
    <property type="entry name" value="GMC_OxRdtase"/>
</dbReference>
<dbReference type="PANTHER" id="PTHR11552">
    <property type="entry name" value="GLUCOSE-METHANOL-CHOLINE GMC OXIDOREDUCTASE"/>
    <property type="match status" value="1"/>
</dbReference>
<evidence type="ECO:0000313" key="9">
    <source>
        <dbReference type="EMBL" id="MDD9322313.1"/>
    </source>
</evidence>
<feature type="binding site" evidence="5">
    <location>
        <position position="92"/>
    </location>
    <ligand>
        <name>FAD</name>
        <dbReference type="ChEBI" id="CHEBI:57692"/>
    </ligand>
</feature>
<evidence type="ECO:0000313" key="10">
    <source>
        <dbReference type="Proteomes" id="UP001150055"/>
    </source>
</evidence>
<dbReference type="InterPro" id="IPR007867">
    <property type="entry name" value="GMC_OxRtase_C"/>
</dbReference>
<dbReference type="Proteomes" id="UP001150055">
    <property type="component" value="Unassembled WGS sequence"/>
</dbReference>
<dbReference type="InterPro" id="IPR036188">
    <property type="entry name" value="FAD/NAD-bd_sf"/>
</dbReference>
<keyword evidence="4 5" id="KW-0274">FAD</keyword>
<organism evidence="9 10">
    <name type="scientific">Acinetobacter lactucae</name>
    <dbReference type="NCBI Taxonomy" id="1785128"/>
    <lineage>
        <taxon>Bacteria</taxon>
        <taxon>Pseudomonadati</taxon>
        <taxon>Pseudomonadota</taxon>
        <taxon>Gammaproteobacteria</taxon>
        <taxon>Moraxellales</taxon>
        <taxon>Moraxellaceae</taxon>
        <taxon>Acinetobacter</taxon>
        <taxon>Acinetobacter calcoaceticus/baumannii complex</taxon>
    </lineage>
</organism>
<comment type="caution">
    <text evidence="9">The sequence shown here is derived from an EMBL/GenBank/DDBJ whole genome shotgun (WGS) entry which is preliminary data.</text>
</comment>
<accession>A0AB35K6D5</accession>
<feature type="domain" description="Glucose-methanol-choline oxidoreductase N-terminal" evidence="7">
    <location>
        <begin position="90"/>
        <end position="113"/>
    </location>
</feature>
<dbReference type="PROSITE" id="PS00623">
    <property type="entry name" value="GMC_OXRED_1"/>
    <property type="match status" value="1"/>
</dbReference>
<dbReference type="GO" id="GO:0050660">
    <property type="term" value="F:flavin adenine dinucleotide binding"/>
    <property type="evidence" value="ECO:0007669"/>
    <property type="project" value="InterPro"/>
</dbReference>
<evidence type="ECO:0000259" key="8">
    <source>
        <dbReference type="PROSITE" id="PS00624"/>
    </source>
</evidence>
<feature type="domain" description="Glucose-methanol-choline oxidoreductase N-terminal" evidence="8">
    <location>
        <begin position="260"/>
        <end position="274"/>
    </location>
</feature>
<dbReference type="PIRSF" id="PIRSF000137">
    <property type="entry name" value="Alcohol_oxidase"/>
    <property type="match status" value="1"/>
</dbReference>
<evidence type="ECO:0000256" key="5">
    <source>
        <dbReference type="PIRSR" id="PIRSR000137-2"/>
    </source>
</evidence>
<sequence>MSNLNIEMNKPSFDYIVIGGGSAGSTISGRLSENSNNSILLLEEGPRDKSIYIHIPVTYYKTAQGPLLKRYNYVRSAEQTPQHEATMVQAKVLGGGSSVNAMLYLRGNANDYADWEKAGAKGWGYEDVIKYFKKSEDNNTFHNKVHGVNGPLGVSDCSYKHNLSRVWLKACQEYGLPFNADFNSGEQQGCGFYQVTIRNGRRSSASKAYLSNKRDNLTVQTGCKVLRIIFEGKRAVGVEFIKNGKKETVYSKKEIIVSAGAFGSPHLLLLSGLGPKEDLKEHGIPVVKDLPNVGQNYQDHIEMSLIYKLKGAFSYDKYKKLQWQAVAGLQFLLFNAGPATSNIIETGAFWWSSQGKSLPDLQLFFLAGAGIEEGKDGVPGGNGCTISITQTRPESVGYIKLQSSDPYKQPLIVPNYITSPNDLKTLADGAKLVQDIMSQEAFKDYVEASHVPEKPLKTQEDFENFVRNEAYPGLHPCGTCRIGEDETTSVVDPELKVHGVEGLRVADASVMPNVISGNLNAVTIMIGEKAADLILNG</sequence>
<evidence type="ECO:0000256" key="1">
    <source>
        <dbReference type="ARBA" id="ARBA00001974"/>
    </source>
</evidence>
<evidence type="ECO:0000256" key="4">
    <source>
        <dbReference type="ARBA" id="ARBA00022827"/>
    </source>
</evidence>
<dbReference type="Gene3D" id="3.50.50.60">
    <property type="entry name" value="FAD/NAD(P)-binding domain"/>
    <property type="match status" value="1"/>
</dbReference>
<protein>
    <submittedName>
        <fullName evidence="9">GMC family oxidoreductase N-terminal domain-containing protein</fullName>
    </submittedName>
</protein>
<dbReference type="SUPFAM" id="SSF51905">
    <property type="entry name" value="FAD/NAD(P)-binding domain"/>
    <property type="match status" value="1"/>
</dbReference>
<comment type="similarity">
    <text evidence="2 6">Belongs to the GMC oxidoreductase family.</text>
</comment>
<gene>
    <name evidence="9" type="ORF">M0O54_19780</name>
</gene>
<dbReference type="Pfam" id="PF05199">
    <property type="entry name" value="GMC_oxred_C"/>
    <property type="match status" value="1"/>
</dbReference>
<dbReference type="InterPro" id="IPR000172">
    <property type="entry name" value="GMC_OxRdtase_N"/>
</dbReference>
<dbReference type="SUPFAM" id="SSF54373">
    <property type="entry name" value="FAD-linked reductases, C-terminal domain"/>
    <property type="match status" value="1"/>
</dbReference>
<dbReference type="PROSITE" id="PS00624">
    <property type="entry name" value="GMC_OXRED_2"/>
    <property type="match status" value="1"/>
</dbReference>
<keyword evidence="3 6" id="KW-0285">Flavoprotein</keyword>
<dbReference type="RefSeq" id="WP_274568727.1">
    <property type="nucleotide sequence ID" value="NZ_JALNTF010000011.1"/>
</dbReference>